<accession>A0A8J5LSD9</accession>
<keyword evidence="2" id="KW-1185">Reference proteome</keyword>
<name>A0A8J5LSD9_ZINOF</name>
<evidence type="ECO:0000313" key="1">
    <source>
        <dbReference type="EMBL" id="KAG6528738.1"/>
    </source>
</evidence>
<protein>
    <submittedName>
        <fullName evidence="1">Uncharacterized protein</fullName>
    </submittedName>
</protein>
<comment type="caution">
    <text evidence="1">The sequence shown here is derived from an EMBL/GenBank/DDBJ whole genome shotgun (WGS) entry which is preliminary data.</text>
</comment>
<organism evidence="1 2">
    <name type="scientific">Zingiber officinale</name>
    <name type="common">Ginger</name>
    <name type="synonym">Amomum zingiber</name>
    <dbReference type="NCBI Taxonomy" id="94328"/>
    <lineage>
        <taxon>Eukaryota</taxon>
        <taxon>Viridiplantae</taxon>
        <taxon>Streptophyta</taxon>
        <taxon>Embryophyta</taxon>
        <taxon>Tracheophyta</taxon>
        <taxon>Spermatophyta</taxon>
        <taxon>Magnoliopsida</taxon>
        <taxon>Liliopsida</taxon>
        <taxon>Zingiberales</taxon>
        <taxon>Zingiberaceae</taxon>
        <taxon>Zingiber</taxon>
    </lineage>
</organism>
<evidence type="ECO:0000313" key="2">
    <source>
        <dbReference type="Proteomes" id="UP000734854"/>
    </source>
</evidence>
<dbReference type="Proteomes" id="UP000734854">
    <property type="component" value="Unassembled WGS sequence"/>
</dbReference>
<dbReference type="EMBL" id="JACMSC010000003">
    <property type="protein sequence ID" value="KAG6528738.1"/>
    <property type="molecule type" value="Genomic_DNA"/>
</dbReference>
<gene>
    <name evidence="1" type="ORF">ZIOFF_010923</name>
</gene>
<reference evidence="1 2" key="1">
    <citation type="submission" date="2020-08" db="EMBL/GenBank/DDBJ databases">
        <title>Plant Genome Project.</title>
        <authorList>
            <person name="Zhang R.-G."/>
        </authorList>
    </citation>
    <scope>NUCLEOTIDE SEQUENCE [LARGE SCALE GENOMIC DNA]</scope>
    <source>
        <tissue evidence="1">Rhizome</tissue>
    </source>
</reference>
<dbReference type="AlphaFoldDB" id="A0A8J5LSD9"/>
<proteinExistence type="predicted"/>
<sequence>MSLAPFPFRVFASSPCYHNVKSRCIVSFCSCSVLFKLHKDHIQCQAKLTVFKDMEGVPPYIQHFEERLLWEGAGSCMVHTWQNSEIFEVEDVSSASVEVAD</sequence>